<dbReference type="InterPro" id="IPR005801">
    <property type="entry name" value="ADC_synthase"/>
</dbReference>
<evidence type="ECO:0000313" key="17">
    <source>
        <dbReference type="Proteomes" id="UP000035704"/>
    </source>
</evidence>
<name>A0A0D8IEB0_9CLOT</name>
<evidence type="ECO:0000256" key="7">
    <source>
        <dbReference type="ARBA" id="ARBA00022605"/>
    </source>
</evidence>
<dbReference type="Pfam" id="PF04715">
    <property type="entry name" value="Anth_synt_I_N"/>
    <property type="match status" value="1"/>
</dbReference>
<dbReference type="Gene3D" id="3.60.120.10">
    <property type="entry name" value="Anthranilate synthase"/>
    <property type="match status" value="1"/>
</dbReference>
<comment type="similarity">
    <text evidence="3 15">Belongs to the anthranilate synthase component I family.</text>
</comment>
<evidence type="ECO:0000256" key="1">
    <source>
        <dbReference type="ARBA" id="ARBA00001946"/>
    </source>
</evidence>
<proteinExistence type="inferred from homology"/>
<evidence type="ECO:0000256" key="4">
    <source>
        <dbReference type="ARBA" id="ARBA00011575"/>
    </source>
</evidence>
<dbReference type="InterPro" id="IPR015890">
    <property type="entry name" value="Chorismate_C"/>
</dbReference>
<keyword evidence="17" id="KW-1185">Reference proteome</keyword>
<dbReference type="InterPro" id="IPR005256">
    <property type="entry name" value="Anth_synth_I_PabB"/>
</dbReference>
<comment type="function">
    <text evidence="13 15">Part of a heterotetrameric complex that catalyzes the two-step biosynthesis of anthranilate, an intermediate in the biosynthesis of L-tryptophan. In the first step, the glutamine-binding beta subunit (TrpG) of anthranilate synthase (AS) provides the glutamine amidotransferase activity which generates ammonia as a substrate that, along with chorismate, is used in the second step, catalyzed by the large alpha subunit of AS (TrpE) to produce anthranilate. In the absence of TrpG, TrpE can synthesize anthranilate directly from chorismate and high concentrations of ammonia.</text>
</comment>
<keyword evidence="11 15" id="KW-0057">Aromatic amino acid biosynthesis</keyword>
<evidence type="ECO:0000256" key="2">
    <source>
        <dbReference type="ARBA" id="ARBA00004873"/>
    </source>
</evidence>
<keyword evidence="7 15" id="KW-0028">Amino-acid biosynthesis</keyword>
<gene>
    <name evidence="15 16" type="primary">trpE</name>
    <name evidence="16" type="ORF">CACET_c04340</name>
</gene>
<evidence type="ECO:0000256" key="6">
    <source>
        <dbReference type="ARBA" id="ARBA00020653"/>
    </source>
</evidence>
<keyword evidence="10 15" id="KW-0460">Magnesium</keyword>
<dbReference type="PANTHER" id="PTHR11236:SF48">
    <property type="entry name" value="ISOCHORISMATE SYNTHASE MENF"/>
    <property type="match status" value="1"/>
</dbReference>
<keyword evidence="8 15" id="KW-0479">Metal-binding</keyword>
<evidence type="ECO:0000256" key="9">
    <source>
        <dbReference type="ARBA" id="ARBA00022822"/>
    </source>
</evidence>
<dbReference type="AlphaFoldDB" id="A0A0D8IEB0"/>
<dbReference type="Pfam" id="PF00425">
    <property type="entry name" value="Chorismate_bind"/>
    <property type="match status" value="1"/>
</dbReference>
<dbReference type="GO" id="GO:0000162">
    <property type="term" value="P:L-tryptophan biosynthetic process"/>
    <property type="evidence" value="ECO:0007669"/>
    <property type="project" value="UniProtKB-UniPathway"/>
</dbReference>
<dbReference type="EMBL" id="CP009687">
    <property type="protein sequence ID" value="AKL93950.1"/>
    <property type="molecule type" value="Genomic_DNA"/>
</dbReference>
<dbReference type="GO" id="GO:0004049">
    <property type="term" value="F:anthranilate synthase activity"/>
    <property type="evidence" value="ECO:0007669"/>
    <property type="project" value="UniProtKB-EC"/>
</dbReference>
<evidence type="ECO:0000313" key="16">
    <source>
        <dbReference type="EMBL" id="AKL93950.1"/>
    </source>
</evidence>
<organism evidence="16 17">
    <name type="scientific">Clostridium aceticum</name>
    <dbReference type="NCBI Taxonomy" id="84022"/>
    <lineage>
        <taxon>Bacteria</taxon>
        <taxon>Bacillati</taxon>
        <taxon>Bacillota</taxon>
        <taxon>Clostridia</taxon>
        <taxon>Eubacteriales</taxon>
        <taxon>Clostridiaceae</taxon>
        <taxon>Clostridium</taxon>
    </lineage>
</organism>
<evidence type="ECO:0000256" key="15">
    <source>
        <dbReference type="RuleBase" id="RU364045"/>
    </source>
</evidence>
<comment type="pathway">
    <text evidence="2 15">Amino-acid biosynthesis; L-tryptophan biosynthesis; L-tryptophan from chorismate: step 1/5.</text>
</comment>
<dbReference type="InterPro" id="IPR019999">
    <property type="entry name" value="Anth_synth_I-like"/>
</dbReference>
<comment type="subunit">
    <text evidence="4 15">Heterotetramer consisting of two non-identical subunits: a beta subunit (TrpG) and a large alpha subunit (TrpE).</text>
</comment>
<reference evidence="16 17" key="1">
    <citation type="submission" date="2014-10" db="EMBL/GenBank/DDBJ databases">
        <title>Genome sequence of Clostridium aceticum DSM 1496.</title>
        <authorList>
            <person name="Poehlein A."/>
            <person name="Schiel-Bengelsdorf B."/>
            <person name="Gottschalk G."/>
            <person name="Duerre P."/>
            <person name="Daniel R."/>
        </authorList>
    </citation>
    <scope>NUCLEOTIDE SEQUENCE [LARGE SCALE GENOMIC DNA]</scope>
    <source>
        <strain evidence="16 17">DSM 1496</strain>
    </source>
</reference>
<dbReference type="NCBIfam" id="TIGR00564">
    <property type="entry name" value="trpE_most"/>
    <property type="match status" value="1"/>
</dbReference>
<dbReference type="UniPathway" id="UPA00035">
    <property type="reaction ID" value="UER00040"/>
</dbReference>
<dbReference type="STRING" id="84022.CACET_c04340"/>
<comment type="catalytic activity">
    <reaction evidence="14 15">
        <text>chorismate + L-glutamine = anthranilate + pyruvate + L-glutamate + H(+)</text>
        <dbReference type="Rhea" id="RHEA:21732"/>
        <dbReference type="ChEBI" id="CHEBI:15361"/>
        <dbReference type="ChEBI" id="CHEBI:15378"/>
        <dbReference type="ChEBI" id="CHEBI:16567"/>
        <dbReference type="ChEBI" id="CHEBI:29748"/>
        <dbReference type="ChEBI" id="CHEBI:29985"/>
        <dbReference type="ChEBI" id="CHEBI:58359"/>
        <dbReference type="EC" id="4.1.3.27"/>
    </reaction>
</comment>
<sequence>MTYPAYQQFKDLSKTYKIIPVSMEIQGDTETPITLFKKLCNTSNCYLLESVEGGEKRGRYSYIGRKPFVTMQGKDHQVTIVEGDRVYEKKGNEIEIIKQVMEDYKAPQIENMPDFIGGAVGYIGYDIVRNYEKLPHVNEDDVNLPLVHLLMAEEIIVYDHVKQKIKIIVNLSIKGDIERLYDTGVRRLKKIQEEICRQSFLMERDMTEGSSKLHYRSNETKDTFMEKVKKAKEHIRNGDIFQVVLSQRLQVKTELSPFEVYRNLRSVSPSPYLFYIDFGDYQLAGSSPELLVKVKDQLIETCPIAGTRSRGENAEEDEILAKDLLTDEKERAEHLMLVDLARNDIGKLAEFGSVEVSQYMEVCRYSHVMHIVSNVIGKLKEKYDMYDALVACLPAGTLSGAPKVRAMEIIDELENKKRGIYGGAVGYLGFNGNMDMCIAIRSILFKEKQAYLQAGAGIVADSNEEEEYKETLRKLEGLMVTMSRLEERVS</sequence>
<dbReference type="PATRIC" id="fig|84022.5.peg.1658"/>
<dbReference type="InterPro" id="IPR006805">
    <property type="entry name" value="Anth_synth_I_N"/>
</dbReference>
<dbReference type="EC" id="4.1.3.27" evidence="5 15"/>
<protein>
    <recommendedName>
        <fullName evidence="6 15">Anthranilate synthase component 1</fullName>
        <ecNumber evidence="5 15">4.1.3.27</ecNumber>
    </recommendedName>
</protein>
<keyword evidence="12 15" id="KW-0456">Lyase</keyword>
<accession>A0A0D8IEB0</accession>
<evidence type="ECO:0000256" key="8">
    <source>
        <dbReference type="ARBA" id="ARBA00022723"/>
    </source>
</evidence>
<dbReference type="SUPFAM" id="SSF56322">
    <property type="entry name" value="ADC synthase"/>
    <property type="match status" value="1"/>
</dbReference>
<dbReference type="RefSeq" id="WP_044823177.1">
    <property type="nucleotide sequence ID" value="NZ_CP009687.1"/>
</dbReference>
<dbReference type="Proteomes" id="UP000035704">
    <property type="component" value="Chromosome"/>
</dbReference>
<keyword evidence="9 15" id="KW-0822">Tryptophan biosynthesis</keyword>
<evidence type="ECO:0000256" key="5">
    <source>
        <dbReference type="ARBA" id="ARBA00012266"/>
    </source>
</evidence>
<dbReference type="PRINTS" id="PR00095">
    <property type="entry name" value="ANTSNTHASEI"/>
</dbReference>
<dbReference type="PANTHER" id="PTHR11236">
    <property type="entry name" value="AMINOBENZOATE/ANTHRANILATE SYNTHASE"/>
    <property type="match status" value="1"/>
</dbReference>
<evidence type="ECO:0000256" key="11">
    <source>
        <dbReference type="ARBA" id="ARBA00023141"/>
    </source>
</evidence>
<dbReference type="KEGG" id="cace:CACET_c04340"/>
<dbReference type="OrthoDB" id="9803598at2"/>
<dbReference type="GO" id="GO:0046872">
    <property type="term" value="F:metal ion binding"/>
    <property type="evidence" value="ECO:0007669"/>
    <property type="project" value="UniProtKB-KW"/>
</dbReference>
<evidence type="ECO:0000256" key="12">
    <source>
        <dbReference type="ARBA" id="ARBA00023239"/>
    </source>
</evidence>
<comment type="cofactor">
    <cofactor evidence="1 15">
        <name>Mg(2+)</name>
        <dbReference type="ChEBI" id="CHEBI:18420"/>
    </cofactor>
</comment>
<evidence type="ECO:0000256" key="3">
    <source>
        <dbReference type="ARBA" id="ARBA00009562"/>
    </source>
</evidence>
<evidence type="ECO:0000256" key="13">
    <source>
        <dbReference type="ARBA" id="ARBA00025634"/>
    </source>
</evidence>
<evidence type="ECO:0000256" key="14">
    <source>
        <dbReference type="ARBA" id="ARBA00047683"/>
    </source>
</evidence>
<evidence type="ECO:0000256" key="10">
    <source>
        <dbReference type="ARBA" id="ARBA00022842"/>
    </source>
</evidence>